<accession>A0A6P1SVH1</accession>
<keyword evidence="1" id="KW-0732">Signal</keyword>
<dbReference type="KEGG" id="amaq:GO499_00525"/>
<dbReference type="SMART" id="SM00327">
    <property type="entry name" value="VWA"/>
    <property type="match status" value="1"/>
</dbReference>
<dbReference type="PANTHER" id="PTHR10579">
    <property type="entry name" value="CALCIUM-ACTIVATED CHLORIDE CHANNEL REGULATOR"/>
    <property type="match status" value="1"/>
</dbReference>
<dbReference type="SUPFAM" id="SSF53300">
    <property type="entry name" value="vWA-like"/>
    <property type="match status" value="1"/>
</dbReference>
<dbReference type="RefSeq" id="WP_161860342.1">
    <property type="nucleotide sequence ID" value="NZ_CP046620.1"/>
</dbReference>
<feature type="domain" description="VWFA" evidence="2">
    <location>
        <begin position="30"/>
        <end position="209"/>
    </location>
</feature>
<feature type="chain" id="PRO_5026910555" evidence="1">
    <location>
        <begin position="21"/>
        <end position="1006"/>
    </location>
</feature>
<dbReference type="Gene3D" id="3.40.50.410">
    <property type="entry name" value="von Willebrand factor, type A domain"/>
    <property type="match status" value="1"/>
</dbReference>
<dbReference type="InterPro" id="IPR051266">
    <property type="entry name" value="CLCR"/>
</dbReference>
<organism evidence="3 4">
    <name type="scientific">Algicella marina</name>
    <dbReference type="NCBI Taxonomy" id="2683284"/>
    <lineage>
        <taxon>Bacteria</taxon>
        <taxon>Pseudomonadati</taxon>
        <taxon>Pseudomonadota</taxon>
        <taxon>Alphaproteobacteria</taxon>
        <taxon>Rhodobacterales</taxon>
        <taxon>Paracoccaceae</taxon>
        <taxon>Algicella</taxon>
    </lineage>
</organism>
<gene>
    <name evidence="3" type="ORF">GO499_00525</name>
</gene>
<protein>
    <submittedName>
        <fullName evidence="3">VWA domain-containing protein</fullName>
    </submittedName>
</protein>
<feature type="signal peptide" evidence="1">
    <location>
        <begin position="1"/>
        <end position="20"/>
    </location>
</feature>
<dbReference type="Pfam" id="PF13519">
    <property type="entry name" value="VWA_2"/>
    <property type="match status" value="1"/>
</dbReference>
<evidence type="ECO:0000256" key="1">
    <source>
        <dbReference type="SAM" id="SignalP"/>
    </source>
</evidence>
<dbReference type="InterPro" id="IPR036465">
    <property type="entry name" value="vWFA_dom_sf"/>
</dbReference>
<proteinExistence type="predicted"/>
<dbReference type="PANTHER" id="PTHR10579:SF43">
    <property type="entry name" value="ZINC FINGER (C3HC4-TYPE RING FINGER) FAMILY PROTEIN"/>
    <property type="match status" value="1"/>
</dbReference>
<keyword evidence="4" id="KW-1185">Reference proteome</keyword>
<dbReference type="PROSITE" id="PS50234">
    <property type="entry name" value="VWFA"/>
    <property type="match status" value="1"/>
</dbReference>
<sequence>MCRLSATIFALAALALPLSAQTTPPDSPQKTILVLDASGSMWGQIDGTAKITIAKEVISNLLDSLPDTTQLGLSAYGHRQKGQCSDIELLVEPGAGTREAIRSAVNAINPKGKTPLSQAVIDAAETLKYEEDVATVILVSDGVETCDLDPCAVGRQLEQTGIGFTAHVVGFDVTAEQDIAQLACLAEETGGRFLSAANATELSEALAQVAEQAPPPPAKTDASFIATDGEGGPTITSGILWTLAPEAADGTSLEEFDIGQLRLAMTPGKYTATVDRPATEDSVNLTVTVTADRPNDFTLALPPSIPDATISGPATAPLGSSIPVTWDGPAEDSDYLTVAEPDAAPQSYINYASVGDGSPATLLLPPKAGTYELRYYHSASNKVIASVPIEVTPVEITLSAPKSANVAEIIAVEWTGPDYQNDYIDIAAEADAGYETYAYTGEGSPLKLTMPAEPGDYVIRYVLAQDATVLATLPITVTDVSATIEAPESAEVGSTIAVIWEGPDNDRDYISIAVPDSQDSHYNGYTYTSDGSPLKLVLPSEPGEYELRYVQAVGPRVIARKPINVVPTTATITALEEAAAGSTITVEWTGPDNARDYISIAEAGADEGRYEKYTYTSEGSPLKLSMPAEPGDYELRYVLAKGNATVATRPITLVASNASLDGPEEAEAGGSITVTWEGPDNARDYISIAETGADEGRYEKYTYTSDGSPLKLALPPEPGDYELRYVLATGNKTLVSRPITLVASAASVSGPAEAEAGSLITVTWEGPDNARDYISIAEAGAADGRYAKYTYTSDGSPLKLQMPSDPGDYELRYVLAQGNKTIATQPITLVGATASVDAPSEAEAGSVIVVTWEGPDNARDYISIAESGADEGRYEKYTYTSDGTPLRLQMPSDAGAYEIRYVLATGNKTLVAMPITITEPAASLDAPGSVGSGGNIAVTWQGPDNKRDYISITVPDADDNRYERYVYTSDGSPLIIKAPDAPGTYELRYVLGEGPRVISRREIIVE</sequence>
<dbReference type="AlphaFoldDB" id="A0A6P1SVH1"/>
<evidence type="ECO:0000259" key="2">
    <source>
        <dbReference type="PROSITE" id="PS50234"/>
    </source>
</evidence>
<dbReference type="EMBL" id="CP046620">
    <property type="protein sequence ID" value="QHQ33767.1"/>
    <property type="molecule type" value="Genomic_DNA"/>
</dbReference>
<name>A0A6P1SVH1_9RHOB</name>
<dbReference type="InterPro" id="IPR002035">
    <property type="entry name" value="VWF_A"/>
</dbReference>
<dbReference type="Proteomes" id="UP000464495">
    <property type="component" value="Chromosome"/>
</dbReference>
<reference evidence="3 4" key="1">
    <citation type="submission" date="2019-12" db="EMBL/GenBank/DDBJ databases">
        <title>Complete genome sequence of Algicella marina strain 9Alg 56(T) isolated from the red alga Tichocarpus crinitus.</title>
        <authorList>
            <person name="Kim S.-G."/>
            <person name="Nedashkovskaya O.I."/>
        </authorList>
    </citation>
    <scope>NUCLEOTIDE SEQUENCE [LARGE SCALE GENOMIC DNA]</scope>
    <source>
        <strain evidence="3 4">9Alg 56</strain>
    </source>
</reference>
<evidence type="ECO:0000313" key="4">
    <source>
        <dbReference type="Proteomes" id="UP000464495"/>
    </source>
</evidence>
<evidence type="ECO:0000313" key="3">
    <source>
        <dbReference type="EMBL" id="QHQ33767.1"/>
    </source>
</evidence>